<accession>A0A0S7BL90</accession>
<dbReference type="PANTHER" id="PTHR10443">
    <property type="entry name" value="MICROSOMAL DIPEPTIDASE"/>
    <property type="match status" value="1"/>
</dbReference>
<dbReference type="AlphaFoldDB" id="A0A0S7BL90"/>
<dbReference type="PANTHER" id="PTHR10443:SF12">
    <property type="entry name" value="DIPEPTIDASE"/>
    <property type="match status" value="1"/>
</dbReference>
<proteinExistence type="predicted"/>
<reference evidence="1" key="1">
    <citation type="submission" date="2015-07" db="EMBL/GenBank/DDBJ databases">
        <title>Draft Genome Sequences of Anaerolinea thermolimosa IMO-1, Bellilinea caldifistulae GOMI-1, Leptolinea tardivitalis YMTK-2, Levilinea saccharolytica KIBI-1,Longilinea arvoryzae KOME-1, Previously Described as Members of the Anaerolineaceae (Chloroflexi).</title>
        <authorList>
            <person name="Sekiguchi Y."/>
            <person name="Ohashi A."/>
            <person name="Matsuura N."/>
            <person name="Tourlousse M.D."/>
        </authorList>
    </citation>
    <scope>NUCLEOTIDE SEQUENCE [LARGE SCALE GENOMIC DNA]</scope>
    <source>
        <strain evidence="1">KOME-1</strain>
    </source>
</reference>
<dbReference type="Gene3D" id="3.20.20.140">
    <property type="entry name" value="Metal-dependent hydrolases"/>
    <property type="match status" value="1"/>
</dbReference>
<dbReference type="InterPro" id="IPR032466">
    <property type="entry name" value="Metal_Hydrolase"/>
</dbReference>
<keyword evidence="2" id="KW-1185">Reference proteome</keyword>
<dbReference type="InterPro" id="IPR008257">
    <property type="entry name" value="Pept_M19"/>
</dbReference>
<gene>
    <name evidence="1" type="ORF">LARV_03197</name>
</gene>
<evidence type="ECO:0000313" key="2">
    <source>
        <dbReference type="Proteomes" id="UP000055060"/>
    </source>
</evidence>
<dbReference type="RefSeq" id="WP_075074591.1">
    <property type="nucleotide sequence ID" value="NZ_DF967972.1"/>
</dbReference>
<dbReference type="GO" id="GO:0006508">
    <property type="term" value="P:proteolysis"/>
    <property type="evidence" value="ECO:0007669"/>
    <property type="project" value="InterPro"/>
</dbReference>
<dbReference type="PROSITE" id="PS51365">
    <property type="entry name" value="RENAL_DIPEPTIDASE_2"/>
    <property type="match status" value="1"/>
</dbReference>
<dbReference type="Proteomes" id="UP000055060">
    <property type="component" value="Unassembled WGS sequence"/>
</dbReference>
<evidence type="ECO:0000313" key="1">
    <source>
        <dbReference type="EMBL" id="GAP15411.1"/>
    </source>
</evidence>
<dbReference type="STRING" id="360412.LARV_03197"/>
<dbReference type="OrthoDB" id="9804920at2"/>
<name>A0A0S7BL90_9CHLR</name>
<dbReference type="EMBL" id="DF967972">
    <property type="protein sequence ID" value="GAP15411.1"/>
    <property type="molecule type" value="Genomic_DNA"/>
</dbReference>
<dbReference type="Pfam" id="PF01244">
    <property type="entry name" value="Peptidase_M19"/>
    <property type="match status" value="1"/>
</dbReference>
<protein>
    <submittedName>
        <fullName evidence="1">Zn-dependent dipeptidase, microsomal dipeptidase homolog</fullName>
    </submittedName>
</protein>
<sequence>MAFIIDAHEDLAYNALSFNRDYRKSAAETRALEAGTTIPGLTGDSVLGWPDYQRGQVAVIFGTLFIAPRSHAGGPWENQVFDNPANAHPLYQRQVAYYRRLTDEHPDEFRLIVSQADLKAVLEPWQSQPANPPAVTHPVGLVMLMEGGEGIKDPRELEEWWQNGLRFFGPVWSGTRWCGGTHEGRGFTSEGYELLEVMAEMGYSLDISHMNEQSALQALDRYEGQIIASHANARALIHNARDERQLSDLAIRRLIERDGVMGVLPFNRFLDPEWKNSDPRERVTLDHLIAHIDHVCELAGDARHVAIGSDFDGGFGLPAVPFEIDTIADLQKLETRLLERGYHQDEVQLIFNGNWQRMLERGLPAS</sequence>
<dbReference type="GO" id="GO:0070573">
    <property type="term" value="F:metallodipeptidase activity"/>
    <property type="evidence" value="ECO:0007669"/>
    <property type="project" value="InterPro"/>
</dbReference>
<dbReference type="SUPFAM" id="SSF51556">
    <property type="entry name" value="Metallo-dependent hydrolases"/>
    <property type="match status" value="1"/>
</dbReference>
<organism evidence="1">
    <name type="scientific">Longilinea arvoryzae</name>
    <dbReference type="NCBI Taxonomy" id="360412"/>
    <lineage>
        <taxon>Bacteria</taxon>
        <taxon>Bacillati</taxon>
        <taxon>Chloroflexota</taxon>
        <taxon>Anaerolineae</taxon>
        <taxon>Anaerolineales</taxon>
        <taxon>Anaerolineaceae</taxon>
        <taxon>Longilinea</taxon>
    </lineage>
</organism>